<comment type="caution">
    <text evidence="1">The sequence shown here is derived from an EMBL/GenBank/DDBJ whole genome shotgun (WGS) entry which is preliminary data.</text>
</comment>
<evidence type="ECO:0008006" key="2">
    <source>
        <dbReference type="Google" id="ProtNLM"/>
    </source>
</evidence>
<gene>
    <name evidence="1" type="ORF">EVA_12749</name>
</gene>
<proteinExistence type="predicted"/>
<reference evidence="1" key="1">
    <citation type="journal article" date="2012" name="PLoS ONE">
        <title>Gene sets for utilization of primary and secondary nutrition supplies in the distal gut of endangered iberian lynx.</title>
        <authorList>
            <person name="Alcaide M."/>
            <person name="Messina E."/>
            <person name="Richter M."/>
            <person name="Bargiela R."/>
            <person name="Peplies J."/>
            <person name="Huws S.A."/>
            <person name="Newbold C.J."/>
            <person name="Golyshin P.N."/>
            <person name="Simon M.A."/>
            <person name="Lopez G."/>
            <person name="Yakimov M.M."/>
            <person name="Ferrer M."/>
        </authorList>
    </citation>
    <scope>NUCLEOTIDE SEQUENCE</scope>
</reference>
<dbReference type="SUPFAM" id="SSF56059">
    <property type="entry name" value="Glutathione synthetase ATP-binding domain-like"/>
    <property type="match status" value="1"/>
</dbReference>
<sequence>MMLPPMRRLHLFNPSHDEALAAHTPYYYPARAARMLGNDLAVLPAWWAAPGDAVLLPDAVELPPADFTGKGIRFLHLKDLRGGEAMDFEEICPWGWDALLVHQLQAARLAPDLLPDAEQLEVIRQLSSRETAVQLLHALRDTLKEGCGTSSWCTSESAVWTAVEHYGAAMLKAPWSSSGRGVFAVHFPPNDNQRRRVEKLLREQGGVEVEPFYTRVQDFAAEFQIVDHHTTYLGLSVFTTTENGGYTGNRIGGTPFLESQLPATIRQQLPAVIAALQTQLDRLVAPHYQGPLGIDMMVVGEDDGTLVLHPCIEINLRRTMGHVALALQPLLPEGHTGIYRIQPVKSPLKQEENCIALTPQAKEMEAVLILEG</sequence>
<accession>J9GBL8</accession>
<dbReference type="AlphaFoldDB" id="J9GBL8"/>
<dbReference type="EMBL" id="AMCI01003951">
    <property type="protein sequence ID" value="EJW99147.1"/>
    <property type="molecule type" value="Genomic_DNA"/>
</dbReference>
<protein>
    <recommendedName>
        <fullName evidence="2">ATP-grasp domain-containing protein</fullName>
    </recommendedName>
</protein>
<evidence type="ECO:0000313" key="1">
    <source>
        <dbReference type="EMBL" id="EJW99147.1"/>
    </source>
</evidence>
<organism evidence="1">
    <name type="scientific">gut metagenome</name>
    <dbReference type="NCBI Taxonomy" id="749906"/>
    <lineage>
        <taxon>unclassified sequences</taxon>
        <taxon>metagenomes</taxon>
        <taxon>organismal metagenomes</taxon>
    </lineage>
</organism>
<name>J9GBL8_9ZZZZ</name>